<evidence type="ECO:0000313" key="3">
    <source>
        <dbReference type="Proteomes" id="UP001597199"/>
    </source>
</evidence>
<comment type="caution">
    <text evidence="2">The sequence shown here is derived from an EMBL/GenBank/DDBJ whole genome shotgun (WGS) entry which is preliminary data.</text>
</comment>
<evidence type="ECO:0008006" key="4">
    <source>
        <dbReference type="Google" id="ProtNLM"/>
    </source>
</evidence>
<name>A0ABW4BGB5_9LACO</name>
<feature type="transmembrane region" description="Helical" evidence="1">
    <location>
        <begin position="114"/>
        <end position="136"/>
    </location>
</feature>
<gene>
    <name evidence="2" type="ORF">ACFQ41_07245</name>
</gene>
<dbReference type="RefSeq" id="WP_204118275.1">
    <property type="nucleotide sequence ID" value="NZ_BOLV01000003.1"/>
</dbReference>
<keyword evidence="1" id="KW-0472">Membrane</keyword>
<keyword evidence="3" id="KW-1185">Reference proteome</keyword>
<organism evidence="2 3">
    <name type="scientific">Lacticaseibacillus suilingensis</name>
    <dbReference type="NCBI Taxonomy" id="2799577"/>
    <lineage>
        <taxon>Bacteria</taxon>
        <taxon>Bacillati</taxon>
        <taxon>Bacillota</taxon>
        <taxon>Bacilli</taxon>
        <taxon>Lactobacillales</taxon>
        <taxon>Lactobacillaceae</taxon>
        <taxon>Lacticaseibacillus</taxon>
    </lineage>
</organism>
<accession>A0ABW4BGB5</accession>
<feature type="transmembrane region" description="Helical" evidence="1">
    <location>
        <begin position="90"/>
        <end position="108"/>
    </location>
</feature>
<keyword evidence="1" id="KW-0812">Transmembrane</keyword>
<proteinExistence type="predicted"/>
<reference evidence="3" key="1">
    <citation type="journal article" date="2019" name="Int. J. Syst. Evol. Microbiol.">
        <title>The Global Catalogue of Microorganisms (GCM) 10K type strain sequencing project: providing services to taxonomists for standard genome sequencing and annotation.</title>
        <authorList>
            <consortium name="The Broad Institute Genomics Platform"/>
            <consortium name="The Broad Institute Genome Sequencing Center for Infectious Disease"/>
            <person name="Wu L."/>
            <person name="Ma J."/>
        </authorList>
    </citation>
    <scope>NUCLEOTIDE SEQUENCE [LARGE SCALE GENOMIC DNA]</scope>
    <source>
        <strain evidence="3">CCM 9110</strain>
    </source>
</reference>
<evidence type="ECO:0000256" key="1">
    <source>
        <dbReference type="SAM" id="Phobius"/>
    </source>
</evidence>
<sequence length="170" mass="18961">MTETNFIAFEYFEQRIPKTMQNAYIDGYANFGWVVTDQTPDIGKNTVTLKLKRDRNLPEKASLNRLQKQFEQEMAAAAGLERSKASYPTIIAMTIGLIGTAFMAGSVFAVTNQLVILCAILAVPAFIGWALGYFSYGWAKTRRIAKVAPILEQTYDAAASYCQQAFQLLH</sequence>
<dbReference type="Proteomes" id="UP001597199">
    <property type="component" value="Unassembled WGS sequence"/>
</dbReference>
<dbReference type="EMBL" id="JBHTOA010000030">
    <property type="protein sequence ID" value="MFD1399101.1"/>
    <property type="molecule type" value="Genomic_DNA"/>
</dbReference>
<evidence type="ECO:0000313" key="2">
    <source>
        <dbReference type="EMBL" id="MFD1399101.1"/>
    </source>
</evidence>
<keyword evidence="1" id="KW-1133">Transmembrane helix</keyword>
<protein>
    <recommendedName>
        <fullName evidence="4">Membrane associated protein</fullName>
    </recommendedName>
</protein>